<dbReference type="PANTHER" id="PTHR45436">
    <property type="entry name" value="SENSOR HISTIDINE KINASE YKOH"/>
    <property type="match status" value="1"/>
</dbReference>
<keyword evidence="11 14" id="KW-1133">Transmembrane helix</keyword>
<dbReference type="InterPro" id="IPR005467">
    <property type="entry name" value="His_kinase_dom"/>
</dbReference>
<dbReference type="SUPFAM" id="SSF158472">
    <property type="entry name" value="HAMP domain-like"/>
    <property type="match status" value="1"/>
</dbReference>
<evidence type="ECO:0000256" key="3">
    <source>
        <dbReference type="ARBA" id="ARBA00022475"/>
    </source>
</evidence>
<proteinExistence type="predicted"/>
<dbReference type="InterPro" id="IPR003594">
    <property type="entry name" value="HATPase_dom"/>
</dbReference>
<evidence type="ECO:0000256" key="8">
    <source>
        <dbReference type="ARBA" id="ARBA00022741"/>
    </source>
</evidence>
<dbReference type="Gene3D" id="1.10.287.130">
    <property type="match status" value="1"/>
</dbReference>
<dbReference type="Pfam" id="PF00512">
    <property type="entry name" value="HisKA"/>
    <property type="match status" value="1"/>
</dbReference>
<evidence type="ECO:0000256" key="11">
    <source>
        <dbReference type="ARBA" id="ARBA00022989"/>
    </source>
</evidence>
<dbReference type="InterPro" id="IPR004358">
    <property type="entry name" value="Sig_transdc_His_kin-like_C"/>
</dbReference>
<dbReference type="InterPro" id="IPR036890">
    <property type="entry name" value="HATPase_C_sf"/>
</dbReference>
<dbReference type="Pfam" id="PF02518">
    <property type="entry name" value="HATPase_c"/>
    <property type="match status" value="1"/>
</dbReference>
<dbReference type="Pfam" id="PF21085">
    <property type="entry name" value="CusS"/>
    <property type="match status" value="1"/>
</dbReference>
<dbReference type="CDD" id="cd06225">
    <property type="entry name" value="HAMP"/>
    <property type="match status" value="1"/>
</dbReference>
<evidence type="ECO:0000313" key="18">
    <source>
        <dbReference type="Proteomes" id="UP000580043"/>
    </source>
</evidence>
<keyword evidence="5" id="KW-0597">Phosphoprotein</keyword>
<dbReference type="Gene3D" id="3.30.565.10">
    <property type="entry name" value="Histidine kinase-like ATPase, C-terminal domain"/>
    <property type="match status" value="1"/>
</dbReference>
<evidence type="ECO:0000256" key="7">
    <source>
        <dbReference type="ARBA" id="ARBA00022692"/>
    </source>
</evidence>
<dbReference type="SMART" id="SM00388">
    <property type="entry name" value="HisKA"/>
    <property type="match status" value="1"/>
</dbReference>
<evidence type="ECO:0000256" key="9">
    <source>
        <dbReference type="ARBA" id="ARBA00022777"/>
    </source>
</evidence>
<keyword evidence="12 14" id="KW-0902">Two-component regulatory system</keyword>
<dbReference type="RefSeq" id="WP_169148593.1">
    <property type="nucleotide sequence ID" value="NZ_JABBGA010000050.1"/>
</dbReference>
<dbReference type="SUPFAM" id="SSF55874">
    <property type="entry name" value="ATPase domain of HSP90 chaperone/DNA topoisomerase II/histidine kinase"/>
    <property type="match status" value="1"/>
</dbReference>
<feature type="transmembrane region" description="Helical" evidence="14">
    <location>
        <begin position="175"/>
        <end position="194"/>
    </location>
</feature>
<dbReference type="Proteomes" id="UP000580043">
    <property type="component" value="Unassembled WGS sequence"/>
</dbReference>
<evidence type="ECO:0000256" key="12">
    <source>
        <dbReference type="ARBA" id="ARBA00023012"/>
    </source>
</evidence>
<evidence type="ECO:0000259" key="16">
    <source>
        <dbReference type="PROSITE" id="PS50885"/>
    </source>
</evidence>
<dbReference type="InterPro" id="IPR048590">
    <property type="entry name" value="CusS-like_sensor"/>
</dbReference>
<name>A0A848GC04_9RHOO</name>
<dbReference type="GO" id="GO:0005524">
    <property type="term" value="F:ATP binding"/>
    <property type="evidence" value="ECO:0007669"/>
    <property type="project" value="UniProtKB-KW"/>
</dbReference>
<dbReference type="InterPro" id="IPR006290">
    <property type="entry name" value="CztS_silS_copS"/>
</dbReference>
<dbReference type="GO" id="GO:0005886">
    <property type="term" value="C:plasma membrane"/>
    <property type="evidence" value="ECO:0007669"/>
    <property type="project" value="UniProtKB-SubCell"/>
</dbReference>
<keyword evidence="9 14" id="KW-0418">Kinase</keyword>
<dbReference type="PROSITE" id="PS50109">
    <property type="entry name" value="HIS_KIN"/>
    <property type="match status" value="1"/>
</dbReference>
<dbReference type="Pfam" id="PF00672">
    <property type="entry name" value="HAMP"/>
    <property type="match status" value="1"/>
</dbReference>
<evidence type="ECO:0000256" key="14">
    <source>
        <dbReference type="RuleBase" id="RU364088"/>
    </source>
</evidence>
<evidence type="ECO:0000313" key="17">
    <source>
        <dbReference type="EMBL" id="NML29099.1"/>
    </source>
</evidence>
<comment type="catalytic activity">
    <reaction evidence="1 14">
        <text>ATP + protein L-histidine = ADP + protein N-phospho-L-histidine.</text>
        <dbReference type="EC" id="2.7.13.3"/>
    </reaction>
</comment>
<dbReference type="CDD" id="cd00082">
    <property type="entry name" value="HisKA"/>
    <property type="match status" value="1"/>
</dbReference>
<dbReference type="PANTHER" id="PTHR45436:SF15">
    <property type="entry name" value="SENSOR HISTIDINE KINASE CUSS"/>
    <property type="match status" value="1"/>
</dbReference>
<dbReference type="PROSITE" id="PS50885">
    <property type="entry name" value="HAMP"/>
    <property type="match status" value="1"/>
</dbReference>
<accession>A0A848GC04</accession>
<dbReference type="InterPro" id="IPR003661">
    <property type="entry name" value="HisK_dim/P_dom"/>
</dbReference>
<keyword evidence="4 14" id="KW-0997">Cell inner membrane</keyword>
<comment type="caution">
    <text evidence="17">The sequence shown here is derived from an EMBL/GenBank/DDBJ whole genome shotgun (WGS) entry which is preliminary data.</text>
</comment>
<dbReference type="SMART" id="SM00387">
    <property type="entry name" value="HATPase_c"/>
    <property type="match status" value="1"/>
</dbReference>
<dbReference type="CDD" id="cd00075">
    <property type="entry name" value="HATPase"/>
    <property type="match status" value="1"/>
</dbReference>
<dbReference type="InterPro" id="IPR003660">
    <property type="entry name" value="HAMP_dom"/>
</dbReference>
<dbReference type="SUPFAM" id="SSF47384">
    <property type="entry name" value="Homodimeric domain of signal transducing histidine kinase"/>
    <property type="match status" value="1"/>
</dbReference>
<comment type="subcellular location">
    <subcellularLocation>
        <location evidence="2">Cell inner membrane</location>
        <topology evidence="2">Multi-pass membrane protein</topology>
    </subcellularLocation>
</comment>
<dbReference type="EC" id="2.7.13.3" evidence="14"/>
<evidence type="ECO:0000256" key="5">
    <source>
        <dbReference type="ARBA" id="ARBA00022553"/>
    </source>
</evidence>
<reference evidence="17 18" key="1">
    <citation type="submission" date="2020-04" db="EMBL/GenBank/DDBJ databases">
        <title>Zoogloea sp. G-4-1-14 isolated from soil.</title>
        <authorList>
            <person name="Dahal R.H."/>
        </authorList>
    </citation>
    <scope>NUCLEOTIDE SEQUENCE [LARGE SCALE GENOMIC DNA]</scope>
    <source>
        <strain evidence="17 18">G-4-1-14</strain>
    </source>
</reference>
<dbReference type="PRINTS" id="PR00344">
    <property type="entry name" value="BCTRLSENSOR"/>
</dbReference>
<feature type="domain" description="Histidine kinase" evidence="15">
    <location>
        <begin position="256"/>
        <end position="474"/>
    </location>
</feature>
<dbReference type="NCBIfam" id="TIGR01386">
    <property type="entry name" value="cztS_silS_copS"/>
    <property type="match status" value="1"/>
</dbReference>
<evidence type="ECO:0000256" key="6">
    <source>
        <dbReference type="ARBA" id="ARBA00022679"/>
    </source>
</evidence>
<protein>
    <recommendedName>
        <fullName evidence="14">Sensor protein</fullName>
        <ecNumber evidence="14">2.7.13.3</ecNumber>
    </recommendedName>
</protein>
<keyword evidence="10 14" id="KW-0067">ATP-binding</keyword>
<evidence type="ECO:0000259" key="15">
    <source>
        <dbReference type="PROSITE" id="PS50109"/>
    </source>
</evidence>
<sequence length="481" mass="52706">MRVVRPRARRKSLTFRLTLLFAAASTVVLLILGLIVAESVEHHFEEQDMEALSGKLELIRHALAKVNSPKDLAAIPQQMDNSLIGHHGLVVAVQGPDGQTLFATQDAPFPQPLLDRVKIPEAERPYVWQVDDQLSFRGIVAEAPTGVQAWPPAVVAVATDISHHNRFMDSFMKTLWSVVIGGTLATGLLGWFAARRGLAPLREMKRRATEVSAQRLDQRLPVDAVPVELAELAESLNDMLARLEESFKRLSDFSSDLAHELRTPVSNLMTQTQVALAKARSSAEYREVLESNCEEFDRLSRMISDMLFLAKSENGLIVPGQETFDLADEVAALFDFYGALAEENGVSLRLEGAGQVTGDRLMLRRAIGNLLSNALRYTPSGGRIVVTVSVVRDSPDAETVHLAVENTGEQIPPEHLSRLFDRFYRVDASRRNSGDGAGLGLAITRSILRSHGGDIEGRTGEGSNIFEMWIPVSLGSYPGGG</sequence>
<evidence type="ECO:0000256" key="2">
    <source>
        <dbReference type="ARBA" id="ARBA00004429"/>
    </source>
</evidence>
<keyword evidence="3 14" id="KW-1003">Cell membrane</keyword>
<dbReference type="GO" id="GO:0000155">
    <property type="term" value="F:phosphorelay sensor kinase activity"/>
    <property type="evidence" value="ECO:0007669"/>
    <property type="project" value="InterPro"/>
</dbReference>
<dbReference type="InterPro" id="IPR036097">
    <property type="entry name" value="HisK_dim/P_sf"/>
</dbReference>
<dbReference type="FunFam" id="1.10.287.130:FF:000001">
    <property type="entry name" value="Two-component sensor histidine kinase"/>
    <property type="match status" value="1"/>
</dbReference>
<gene>
    <name evidence="17" type="ORF">HHL15_25475</name>
</gene>
<dbReference type="EMBL" id="JABBGA010000050">
    <property type="protein sequence ID" value="NML29099.1"/>
    <property type="molecule type" value="Genomic_DNA"/>
</dbReference>
<feature type="domain" description="HAMP" evidence="16">
    <location>
        <begin position="195"/>
        <end position="248"/>
    </location>
</feature>
<comment type="function">
    <text evidence="14">Member of a two-component regulatory system.</text>
</comment>
<keyword evidence="6 14" id="KW-0808">Transferase</keyword>
<evidence type="ECO:0000256" key="4">
    <source>
        <dbReference type="ARBA" id="ARBA00022519"/>
    </source>
</evidence>
<dbReference type="Gene3D" id="6.10.340.10">
    <property type="match status" value="1"/>
</dbReference>
<dbReference type="SMART" id="SM00304">
    <property type="entry name" value="HAMP"/>
    <property type="match status" value="1"/>
</dbReference>
<keyword evidence="8 14" id="KW-0547">Nucleotide-binding</keyword>
<evidence type="ECO:0000256" key="1">
    <source>
        <dbReference type="ARBA" id="ARBA00000085"/>
    </source>
</evidence>
<dbReference type="InterPro" id="IPR050428">
    <property type="entry name" value="TCS_sensor_his_kinase"/>
</dbReference>
<evidence type="ECO:0000256" key="13">
    <source>
        <dbReference type="ARBA" id="ARBA00023136"/>
    </source>
</evidence>
<organism evidence="17 18">
    <name type="scientific">Zoogloea dura</name>
    <dbReference type="NCBI Taxonomy" id="2728840"/>
    <lineage>
        <taxon>Bacteria</taxon>
        <taxon>Pseudomonadati</taxon>
        <taxon>Pseudomonadota</taxon>
        <taxon>Betaproteobacteria</taxon>
        <taxon>Rhodocyclales</taxon>
        <taxon>Zoogloeaceae</taxon>
        <taxon>Zoogloea</taxon>
    </lineage>
</organism>
<dbReference type="AlphaFoldDB" id="A0A848GC04"/>
<keyword evidence="13 14" id="KW-0472">Membrane</keyword>
<keyword evidence="18" id="KW-1185">Reference proteome</keyword>
<evidence type="ECO:0000256" key="10">
    <source>
        <dbReference type="ARBA" id="ARBA00022840"/>
    </source>
</evidence>
<keyword evidence="7 14" id="KW-0812">Transmembrane</keyword>